<gene>
    <name evidence="1" type="ORF">EBM89_06560</name>
</gene>
<dbReference type="RefSeq" id="WP_122148652.1">
    <property type="nucleotide sequence ID" value="NZ_RFFI01000026.1"/>
</dbReference>
<organism evidence="1 2">
    <name type="scientific">Cellulomonas triticagri</name>
    <dbReference type="NCBI Taxonomy" id="2483352"/>
    <lineage>
        <taxon>Bacteria</taxon>
        <taxon>Bacillati</taxon>
        <taxon>Actinomycetota</taxon>
        <taxon>Actinomycetes</taxon>
        <taxon>Micrococcales</taxon>
        <taxon>Cellulomonadaceae</taxon>
        <taxon>Cellulomonas</taxon>
    </lineage>
</organism>
<evidence type="ECO:0000313" key="1">
    <source>
        <dbReference type="EMBL" id="RMI12913.1"/>
    </source>
</evidence>
<reference evidence="1 2" key="1">
    <citation type="submission" date="2018-10" db="EMBL/GenBank/DDBJ databases">
        <title>Isolation, diversity and antifungal activity of actinobacteria from wheat.</title>
        <authorList>
            <person name="Han C."/>
        </authorList>
    </citation>
    <scope>NUCLEOTIDE SEQUENCE [LARGE SCALE GENOMIC DNA]</scope>
    <source>
        <strain evidence="1 2">NEAU-YY56</strain>
    </source>
</reference>
<sequence length="136" mass="14537">MTPRRPSTRVITPGEVAVRAATARQYLQVGELVIGEDPAERQVAGGLAVLAAIAASDAICGTALGEYARGKDHDLAPDLLKTIRPDGPDLARHLGRVLEHKPTAHYGTTYLTAETVASMLHHAGALVVAMERIRRR</sequence>
<dbReference type="AlphaFoldDB" id="A0A3M2JMU6"/>
<evidence type="ECO:0008006" key="3">
    <source>
        <dbReference type="Google" id="ProtNLM"/>
    </source>
</evidence>
<proteinExistence type="predicted"/>
<evidence type="ECO:0000313" key="2">
    <source>
        <dbReference type="Proteomes" id="UP000269289"/>
    </source>
</evidence>
<protein>
    <recommendedName>
        <fullName evidence="3">DNA-binding protein</fullName>
    </recommendedName>
</protein>
<name>A0A3M2JMU6_9CELL</name>
<dbReference type="Proteomes" id="UP000269289">
    <property type="component" value="Unassembled WGS sequence"/>
</dbReference>
<dbReference type="OrthoDB" id="4829202at2"/>
<keyword evidence="2" id="KW-1185">Reference proteome</keyword>
<comment type="caution">
    <text evidence="1">The sequence shown here is derived from an EMBL/GenBank/DDBJ whole genome shotgun (WGS) entry which is preliminary data.</text>
</comment>
<accession>A0A3M2JMU6</accession>
<dbReference type="EMBL" id="RFFI01000026">
    <property type="protein sequence ID" value="RMI12913.1"/>
    <property type="molecule type" value="Genomic_DNA"/>
</dbReference>